<dbReference type="Gene3D" id="2.30.30.240">
    <property type="entry name" value="PRC-barrel domain"/>
    <property type="match status" value="1"/>
</dbReference>
<dbReference type="Pfam" id="PF05239">
    <property type="entry name" value="PRC"/>
    <property type="match status" value="1"/>
</dbReference>
<evidence type="ECO:0000259" key="1">
    <source>
        <dbReference type="Pfam" id="PF05239"/>
    </source>
</evidence>
<dbReference type="InterPro" id="IPR027275">
    <property type="entry name" value="PRC-brl_dom"/>
</dbReference>
<evidence type="ECO:0000313" key="2">
    <source>
        <dbReference type="EMBL" id="SHH80941.1"/>
    </source>
</evidence>
<reference evidence="2 3" key="1">
    <citation type="submission" date="2016-11" db="EMBL/GenBank/DDBJ databases">
        <authorList>
            <person name="Jaros S."/>
            <person name="Januszkiewicz K."/>
            <person name="Wedrychowicz H."/>
        </authorList>
    </citation>
    <scope>NUCLEOTIDE SEQUENCE [LARGE SCALE GENOMIC DNA]</scope>
    <source>
        <strain evidence="2 3">DSM 24574</strain>
    </source>
</reference>
<gene>
    <name evidence="2" type="ORF">SAMN04488109_5561</name>
</gene>
<dbReference type="AlphaFoldDB" id="A0A1M5W0E9"/>
<accession>A0A1M5W0E9</accession>
<keyword evidence="3" id="KW-1185">Reference proteome</keyword>
<organism evidence="2 3">
    <name type="scientific">Chryseolinea serpens</name>
    <dbReference type="NCBI Taxonomy" id="947013"/>
    <lineage>
        <taxon>Bacteria</taxon>
        <taxon>Pseudomonadati</taxon>
        <taxon>Bacteroidota</taxon>
        <taxon>Cytophagia</taxon>
        <taxon>Cytophagales</taxon>
        <taxon>Fulvivirgaceae</taxon>
        <taxon>Chryseolinea</taxon>
    </lineage>
</organism>
<name>A0A1M5W0E9_9BACT</name>
<dbReference type="Proteomes" id="UP000184212">
    <property type="component" value="Unassembled WGS sequence"/>
</dbReference>
<protein>
    <submittedName>
        <fullName evidence="2">Sporulation protein YlmC, PRC-barrel domain family</fullName>
    </submittedName>
</protein>
<dbReference type="InterPro" id="IPR011033">
    <property type="entry name" value="PRC_barrel-like_sf"/>
</dbReference>
<dbReference type="SUPFAM" id="SSF50346">
    <property type="entry name" value="PRC-barrel domain"/>
    <property type="match status" value="1"/>
</dbReference>
<evidence type="ECO:0000313" key="3">
    <source>
        <dbReference type="Proteomes" id="UP000184212"/>
    </source>
</evidence>
<feature type="domain" description="PRC-barrel" evidence="1">
    <location>
        <begin position="35"/>
        <end position="102"/>
    </location>
</feature>
<dbReference type="EMBL" id="FQWQ01000004">
    <property type="protein sequence ID" value="SHH80941.1"/>
    <property type="molecule type" value="Genomic_DNA"/>
</dbReference>
<dbReference type="OrthoDB" id="286778at2"/>
<dbReference type="PANTHER" id="PTHR36505">
    <property type="entry name" value="BLR1072 PROTEIN"/>
    <property type="match status" value="1"/>
</dbReference>
<sequence>MKNENLDVDNLTGRNHEGAHANTPVRLLTASSVMKDTIIGPTGEKLGYIKDIMLNLESGTIEYIVMESGGFLGLGGKFFALPFRVLRLNAEEHAFVLDLDKDILKEAPGFDKDHWPGTNAHDFDTANTYWGGFMGPNTGSEPY</sequence>
<dbReference type="RefSeq" id="WP_084138437.1">
    <property type="nucleotide sequence ID" value="NZ_FQWQ01000004.1"/>
</dbReference>
<dbReference type="PANTHER" id="PTHR36505:SF1">
    <property type="entry name" value="BLR1072 PROTEIN"/>
    <property type="match status" value="1"/>
</dbReference>
<proteinExistence type="predicted"/>